<reference evidence="5" key="1">
    <citation type="journal article" date="2012" name="Nat. Biotechnol.">
        <title>Reference genome sequence of the model plant Setaria.</title>
        <authorList>
            <person name="Bennetzen J.L."/>
            <person name="Schmutz J."/>
            <person name="Wang H."/>
            <person name="Percifield R."/>
            <person name="Hawkins J."/>
            <person name="Pontaroli A.C."/>
            <person name="Estep M."/>
            <person name="Feng L."/>
            <person name="Vaughn J.N."/>
            <person name="Grimwood J."/>
            <person name="Jenkins J."/>
            <person name="Barry K."/>
            <person name="Lindquist E."/>
            <person name="Hellsten U."/>
            <person name="Deshpande S."/>
            <person name="Wang X."/>
            <person name="Wu X."/>
            <person name="Mitros T."/>
            <person name="Triplett J."/>
            <person name="Yang X."/>
            <person name="Ye C.Y."/>
            <person name="Mauro-Herrera M."/>
            <person name="Wang L."/>
            <person name="Li P."/>
            <person name="Sharma M."/>
            <person name="Sharma R."/>
            <person name="Ronald P.C."/>
            <person name="Panaud O."/>
            <person name="Kellogg E.A."/>
            <person name="Brutnell T.P."/>
            <person name="Doust A.N."/>
            <person name="Tuskan G.A."/>
            <person name="Rokhsar D."/>
            <person name="Devos K.M."/>
        </authorList>
    </citation>
    <scope>NUCLEOTIDE SEQUENCE [LARGE SCALE GENOMIC DNA]</scope>
    <source>
        <strain evidence="5">Yugu1</strain>
    </source>
</reference>
<keyword evidence="2" id="KW-0808">Transferase</keyword>
<dbReference type="SUPFAM" id="SSF64484">
    <property type="entry name" value="beta and beta-prime subunits of DNA dependent RNA-polymerase"/>
    <property type="match status" value="1"/>
</dbReference>
<gene>
    <name evidence="5" type="ORF">SETIT_5G424700v2</name>
</gene>
<dbReference type="GO" id="GO:0000428">
    <property type="term" value="C:DNA-directed RNA polymerase complex"/>
    <property type="evidence" value="ECO:0007669"/>
    <property type="project" value="UniProtKB-KW"/>
</dbReference>
<keyword evidence="4" id="KW-0804">Transcription</keyword>
<dbReference type="InterPro" id="IPR050254">
    <property type="entry name" value="RNA_pol_beta''_euk"/>
</dbReference>
<keyword evidence="1" id="KW-0240">DNA-directed RNA polymerase</keyword>
<dbReference type="EMBL" id="CM003532">
    <property type="protein sequence ID" value="RCV28712.1"/>
    <property type="molecule type" value="Genomic_DNA"/>
</dbReference>
<name>A0A368RF06_SETIT</name>
<dbReference type="OrthoDB" id="1935921at2759"/>
<dbReference type="GO" id="GO:0016779">
    <property type="term" value="F:nucleotidyltransferase activity"/>
    <property type="evidence" value="ECO:0007669"/>
    <property type="project" value="UniProtKB-KW"/>
</dbReference>
<protein>
    <recommendedName>
        <fullName evidence="6">DNA-directed RNA polymerase</fullName>
    </recommendedName>
</protein>
<dbReference type="PANTHER" id="PTHR34995:SF1">
    <property type="entry name" value="DNA-DIRECTED RNA POLYMERASE SUBUNIT BETA"/>
    <property type="match status" value="1"/>
</dbReference>
<accession>A0A368RF06</accession>
<evidence type="ECO:0008006" key="6">
    <source>
        <dbReference type="Google" id="ProtNLM"/>
    </source>
</evidence>
<dbReference type="PANTHER" id="PTHR34995">
    <property type="entry name" value="DNA-DIRECTED RNA POLYMERASE SUBUNIT BETA"/>
    <property type="match status" value="1"/>
</dbReference>
<keyword evidence="3" id="KW-0548">Nucleotidyltransferase</keyword>
<evidence type="ECO:0000313" key="5">
    <source>
        <dbReference type="EMBL" id="RCV28712.1"/>
    </source>
</evidence>
<evidence type="ECO:0000256" key="1">
    <source>
        <dbReference type="ARBA" id="ARBA00022478"/>
    </source>
</evidence>
<dbReference type="STRING" id="4555.A0A368RF06"/>
<proteinExistence type="predicted"/>
<evidence type="ECO:0000256" key="2">
    <source>
        <dbReference type="ARBA" id="ARBA00022679"/>
    </source>
</evidence>
<evidence type="ECO:0000256" key="4">
    <source>
        <dbReference type="ARBA" id="ARBA00023163"/>
    </source>
</evidence>
<organism evidence="5">
    <name type="scientific">Setaria italica</name>
    <name type="common">Foxtail millet</name>
    <name type="synonym">Panicum italicum</name>
    <dbReference type="NCBI Taxonomy" id="4555"/>
    <lineage>
        <taxon>Eukaryota</taxon>
        <taxon>Viridiplantae</taxon>
        <taxon>Streptophyta</taxon>
        <taxon>Embryophyta</taxon>
        <taxon>Tracheophyta</taxon>
        <taxon>Spermatophyta</taxon>
        <taxon>Magnoliopsida</taxon>
        <taxon>Liliopsida</taxon>
        <taxon>Poales</taxon>
        <taxon>Poaceae</taxon>
        <taxon>PACMAD clade</taxon>
        <taxon>Panicoideae</taxon>
        <taxon>Panicodae</taxon>
        <taxon>Paniceae</taxon>
        <taxon>Cenchrinae</taxon>
        <taxon>Setaria</taxon>
    </lineage>
</organism>
<sequence>MTEKLFVQTLIGRVLADDIYIGSRCIAARNQDIGIGLVNRFITAFRAQPFRAQPIYIRTPFTCRSTSRICQLCYGRSPTHGDLVELGEAGTQLTLRTFHTGGVFTWGTVDLLAASCCVHYDAVPHGRRPIPKLARPLDLVARTCRGSGLGSQSDRDYLIGQEHVGDGWIITNSCMYPSIGARLIAISMDPCTEFLSPAVSHKLLLPPRRLCTWASIDRSVDMIIARAHNLVCLPSLPLLLYGGTSIHRRPWAVHWFFTNPDVTQFF</sequence>
<dbReference type="AlphaFoldDB" id="A0A368RF06"/>
<reference evidence="5" key="2">
    <citation type="submission" date="2015-07" db="EMBL/GenBank/DDBJ databases">
        <authorList>
            <person name="Noorani M."/>
        </authorList>
    </citation>
    <scope>NUCLEOTIDE SEQUENCE</scope>
    <source>
        <strain evidence="5">Yugu1</strain>
    </source>
</reference>
<evidence type="ECO:0000256" key="3">
    <source>
        <dbReference type="ARBA" id="ARBA00022695"/>
    </source>
</evidence>